<dbReference type="InterPro" id="IPR045180">
    <property type="entry name" value="La_dom_prot"/>
</dbReference>
<keyword evidence="6" id="KW-1185">Reference proteome</keyword>
<dbReference type="Proteomes" id="UP000242180">
    <property type="component" value="Unassembled WGS sequence"/>
</dbReference>
<gene>
    <name evidence="5" type="ORF">BCR43DRAFT_506861</name>
</gene>
<dbReference type="GO" id="GO:0005829">
    <property type="term" value="C:cytosol"/>
    <property type="evidence" value="ECO:0007669"/>
    <property type="project" value="TreeGrafter"/>
</dbReference>
<dbReference type="PROSITE" id="PS50961">
    <property type="entry name" value="HTH_LA"/>
    <property type="match status" value="1"/>
</dbReference>
<feature type="compositionally biased region" description="Polar residues" evidence="3">
    <location>
        <begin position="378"/>
        <end position="387"/>
    </location>
</feature>
<dbReference type="InterPro" id="IPR006630">
    <property type="entry name" value="La_HTH"/>
</dbReference>
<dbReference type="CDD" id="cd07323">
    <property type="entry name" value="LAM"/>
    <property type="match status" value="1"/>
</dbReference>
<dbReference type="AlphaFoldDB" id="A0A1X2H8Q0"/>
<dbReference type="PANTHER" id="PTHR22792:SF132">
    <property type="entry name" value="LA-RELATED PROTEIN 1"/>
    <property type="match status" value="1"/>
</dbReference>
<name>A0A1X2H8Q0_SYNRA</name>
<feature type="region of interest" description="Disordered" evidence="3">
    <location>
        <begin position="275"/>
        <end position="301"/>
    </location>
</feature>
<evidence type="ECO:0000256" key="3">
    <source>
        <dbReference type="SAM" id="MobiDB-lite"/>
    </source>
</evidence>
<protein>
    <recommendedName>
        <fullName evidence="4">HTH La-type RNA-binding domain-containing protein</fullName>
    </recommendedName>
</protein>
<accession>A0A1X2H8Q0</accession>
<evidence type="ECO:0000259" key="4">
    <source>
        <dbReference type="PROSITE" id="PS50961"/>
    </source>
</evidence>
<dbReference type="GO" id="GO:0045727">
    <property type="term" value="P:positive regulation of translation"/>
    <property type="evidence" value="ECO:0007669"/>
    <property type="project" value="TreeGrafter"/>
</dbReference>
<dbReference type="EMBL" id="MCGN01000007">
    <property type="protein sequence ID" value="ORY94939.1"/>
    <property type="molecule type" value="Genomic_DNA"/>
</dbReference>
<keyword evidence="1 2" id="KW-0694">RNA-binding</keyword>
<evidence type="ECO:0000256" key="1">
    <source>
        <dbReference type="ARBA" id="ARBA00022884"/>
    </source>
</evidence>
<evidence type="ECO:0000313" key="5">
    <source>
        <dbReference type="EMBL" id="ORY94939.1"/>
    </source>
</evidence>
<proteinExistence type="predicted"/>
<comment type="caution">
    <text evidence="5">The sequence shown here is derived from an EMBL/GenBank/DDBJ whole genome shotgun (WGS) entry which is preliminary data.</text>
</comment>
<organism evidence="5 6">
    <name type="scientific">Syncephalastrum racemosum</name>
    <name type="common">Filamentous fungus</name>
    <dbReference type="NCBI Taxonomy" id="13706"/>
    <lineage>
        <taxon>Eukaryota</taxon>
        <taxon>Fungi</taxon>
        <taxon>Fungi incertae sedis</taxon>
        <taxon>Mucoromycota</taxon>
        <taxon>Mucoromycotina</taxon>
        <taxon>Mucoromycetes</taxon>
        <taxon>Mucorales</taxon>
        <taxon>Syncephalastraceae</taxon>
        <taxon>Syncephalastrum</taxon>
    </lineage>
</organism>
<dbReference type="OrthoDB" id="340227at2759"/>
<evidence type="ECO:0000256" key="2">
    <source>
        <dbReference type="PROSITE-ProRule" id="PRU00332"/>
    </source>
</evidence>
<dbReference type="STRING" id="13706.A0A1X2H8Q0"/>
<dbReference type="Pfam" id="PF05383">
    <property type="entry name" value="La"/>
    <property type="match status" value="1"/>
</dbReference>
<reference evidence="5 6" key="1">
    <citation type="submission" date="2016-07" db="EMBL/GenBank/DDBJ databases">
        <title>Pervasive Adenine N6-methylation of Active Genes in Fungi.</title>
        <authorList>
            <consortium name="DOE Joint Genome Institute"/>
            <person name="Mondo S.J."/>
            <person name="Dannebaum R.O."/>
            <person name="Kuo R.C."/>
            <person name="Labutti K."/>
            <person name="Haridas S."/>
            <person name="Kuo A."/>
            <person name="Salamov A."/>
            <person name="Ahrendt S.R."/>
            <person name="Lipzen A."/>
            <person name="Sullivan W."/>
            <person name="Andreopoulos W.B."/>
            <person name="Clum A."/>
            <person name="Lindquist E."/>
            <person name="Daum C."/>
            <person name="Ramamoorthy G.K."/>
            <person name="Gryganskyi A."/>
            <person name="Culley D."/>
            <person name="Magnuson J.K."/>
            <person name="James T.Y."/>
            <person name="O'Malley M.A."/>
            <person name="Stajich J.E."/>
            <person name="Spatafora J.W."/>
            <person name="Visel A."/>
            <person name="Grigoriev I.V."/>
        </authorList>
    </citation>
    <scope>NUCLEOTIDE SEQUENCE [LARGE SCALE GENOMIC DNA]</scope>
    <source>
        <strain evidence="5 6">NRRL 2496</strain>
    </source>
</reference>
<dbReference type="GO" id="GO:0003723">
    <property type="term" value="F:RNA binding"/>
    <property type="evidence" value="ECO:0007669"/>
    <property type="project" value="UniProtKB-UniRule"/>
</dbReference>
<evidence type="ECO:0000313" key="6">
    <source>
        <dbReference type="Proteomes" id="UP000242180"/>
    </source>
</evidence>
<dbReference type="InterPro" id="IPR036388">
    <property type="entry name" value="WH-like_DNA-bd_sf"/>
</dbReference>
<dbReference type="SUPFAM" id="SSF46785">
    <property type="entry name" value="Winged helix' DNA-binding domain"/>
    <property type="match status" value="1"/>
</dbReference>
<dbReference type="InParanoid" id="A0A1X2H8Q0"/>
<sequence length="394" mass="43987">MCPMEALPSGCNNAHHFFNVPTFHPASRKHDTTGCTSNIPNLIYYYPAPFPVYVPAFPGWPREDEDPFDYADDSDVEILVESPSSSISTMTTPIRPPTKVEAIRGQCEYYFSRQNLTTDRYLVDQMDHDLKVSIATLARFKRIRDMTQDMQQLLQALRGSTLLEVVADTWVKPIYLFREPSTLRDTVLLRDVPECTPDVLRCHLERLAPIVSIHEDLSLWYVRTPTEQDALQLFSAVRKTPFQGGPPLSARIKSKPALPPKIHAALIAYHTSLHENTSQGNGTTPVTSLSREDVNGDSPYVENAIPPYVAIHPANMHSCSTAKKPRRRRRSRPKKKRADHVSPDSSSSTSCALPLNSSLPPHPEPDLLSQDDFPPFITPSSTVSPTALSFAGSM</sequence>
<dbReference type="GO" id="GO:0010494">
    <property type="term" value="C:cytoplasmic stress granule"/>
    <property type="evidence" value="ECO:0007669"/>
    <property type="project" value="TreeGrafter"/>
</dbReference>
<feature type="compositionally biased region" description="Basic residues" evidence="3">
    <location>
        <begin position="323"/>
        <end position="338"/>
    </location>
</feature>
<dbReference type="PANTHER" id="PTHR22792">
    <property type="entry name" value="LUPUS LA PROTEIN-RELATED"/>
    <property type="match status" value="1"/>
</dbReference>
<feature type="region of interest" description="Disordered" evidence="3">
    <location>
        <begin position="315"/>
        <end position="394"/>
    </location>
</feature>
<feature type="domain" description="HTH La-type RNA-binding" evidence="4">
    <location>
        <begin position="93"/>
        <end position="182"/>
    </location>
</feature>
<dbReference type="InterPro" id="IPR036390">
    <property type="entry name" value="WH_DNA-bd_sf"/>
</dbReference>
<dbReference type="Gene3D" id="1.10.10.10">
    <property type="entry name" value="Winged helix-like DNA-binding domain superfamily/Winged helix DNA-binding domain"/>
    <property type="match status" value="1"/>
</dbReference>
<dbReference type="SMART" id="SM00715">
    <property type="entry name" value="LA"/>
    <property type="match status" value="1"/>
</dbReference>
<feature type="compositionally biased region" description="Low complexity" evidence="3">
    <location>
        <begin position="343"/>
        <end position="358"/>
    </location>
</feature>
<feature type="compositionally biased region" description="Polar residues" evidence="3">
    <location>
        <begin position="275"/>
        <end position="289"/>
    </location>
</feature>